<reference evidence="2" key="1">
    <citation type="submission" date="2021-02" db="EMBL/GenBank/DDBJ databases">
        <authorList>
            <person name="Nowell W R."/>
        </authorList>
    </citation>
    <scope>NUCLEOTIDE SEQUENCE</scope>
</reference>
<dbReference type="EMBL" id="CAJNOG010000035">
    <property type="protein sequence ID" value="CAF0811615.1"/>
    <property type="molecule type" value="Genomic_DNA"/>
</dbReference>
<accession>A0A813TNG2</accession>
<evidence type="ECO:0000313" key="3">
    <source>
        <dbReference type="Proteomes" id="UP000663845"/>
    </source>
</evidence>
<dbReference type="AlphaFoldDB" id="A0A813TNG2"/>
<dbReference type="InterPro" id="IPR011037">
    <property type="entry name" value="Pyrv_Knase-like_insert_dom_sf"/>
</dbReference>
<dbReference type="Pfam" id="PF03473">
    <property type="entry name" value="MOSC"/>
    <property type="match status" value="1"/>
</dbReference>
<dbReference type="GO" id="GO:0003824">
    <property type="term" value="F:catalytic activity"/>
    <property type="evidence" value="ECO:0007669"/>
    <property type="project" value="InterPro"/>
</dbReference>
<proteinExistence type="predicted"/>
<protein>
    <recommendedName>
        <fullName evidence="1">MOSC domain-containing protein</fullName>
    </recommendedName>
</protein>
<sequence>MTLANEGAFLLVHEESVRQIKSELNEKEKITHERFRPNLVVDKCNINQFYSAYSEDLWKRFVILNEDSIQLKTIGLCQRCSIVNVDPLTGTNQSHLFTRLQTQRREINSLRANFGILLNLSEMYNNTNFIRVEDRIQAFK</sequence>
<feature type="domain" description="MOSC" evidence="1">
    <location>
        <begin position="1"/>
        <end position="140"/>
    </location>
</feature>
<dbReference type="Proteomes" id="UP000663845">
    <property type="component" value="Unassembled WGS sequence"/>
</dbReference>
<gene>
    <name evidence="2" type="ORF">JYZ213_LOCUS5809</name>
</gene>
<dbReference type="SUPFAM" id="SSF50800">
    <property type="entry name" value="PK beta-barrel domain-like"/>
    <property type="match status" value="1"/>
</dbReference>
<dbReference type="InterPro" id="IPR005302">
    <property type="entry name" value="MoCF_Sase_C"/>
</dbReference>
<comment type="caution">
    <text evidence="2">The sequence shown here is derived from an EMBL/GenBank/DDBJ whole genome shotgun (WGS) entry which is preliminary data.</text>
</comment>
<evidence type="ECO:0000259" key="1">
    <source>
        <dbReference type="PROSITE" id="PS51340"/>
    </source>
</evidence>
<organism evidence="2 3">
    <name type="scientific">Adineta steineri</name>
    <dbReference type="NCBI Taxonomy" id="433720"/>
    <lineage>
        <taxon>Eukaryota</taxon>
        <taxon>Metazoa</taxon>
        <taxon>Spiralia</taxon>
        <taxon>Gnathifera</taxon>
        <taxon>Rotifera</taxon>
        <taxon>Eurotatoria</taxon>
        <taxon>Bdelloidea</taxon>
        <taxon>Adinetida</taxon>
        <taxon>Adinetidae</taxon>
        <taxon>Adineta</taxon>
    </lineage>
</organism>
<name>A0A813TNG2_9BILA</name>
<dbReference type="PROSITE" id="PS51340">
    <property type="entry name" value="MOSC"/>
    <property type="match status" value="1"/>
</dbReference>
<evidence type="ECO:0000313" key="2">
    <source>
        <dbReference type="EMBL" id="CAF0811615.1"/>
    </source>
</evidence>
<dbReference type="GO" id="GO:0030170">
    <property type="term" value="F:pyridoxal phosphate binding"/>
    <property type="evidence" value="ECO:0007669"/>
    <property type="project" value="InterPro"/>
</dbReference>
<dbReference type="GO" id="GO:0030151">
    <property type="term" value="F:molybdenum ion binding"/>
    <property type="evidence" value="ECO:0007669"/>
    <property type="project" value="InterPro"/>
</dbReference>